<dbReference type="FunFam" id="2.160.10.10:FF:000025">
    <property type="entry name" value="Hexapeptide-repeat containing-acetyltransferase"/>
    <property type="match status" value="1"/>
</dbReference>
<dbReference type="EC" id="2.3.1.-" evidence="5"/>
<name>A0A9D2SRR1_9FIRM</name>
<dbReference type="Pfam" id="PF12464">
    <property type="entry name" value="Mac"/>
    <property type="match status" value="1"/>
</dbReference>
<dbReference type="Pfam" id="PF00132">
    <property type="entry name" value="Hexapep"/>
    <property type="match status" value="1"/>
</dbReference>
<keyword evidence="2 5" id="KW-0808">Transferase</keyword>
<dbReference type="GO" id="GO:0008870">
    <property type="term" value="F:galactoside O-acetyltransferase activity"/>
    <property type="evidence" value="ECO:0007669"/>
    <property type="project" value="TreeGrafter"/>
</dbReference>
<organism evidence="7 8">
    <name type="scientific">Candidatus Eisenbergiella merdavium</name>
    <dbReference type="NCBI Taxonomy" id="2838551"/>
    <lineage>
        <taxon>Bacteria</taxon>
        <taxon>Bacillati</taxon>
        <taxon>Bacillota</taxon>
        <taxon>Clostridia</taxon>
        <taxon>Lachnospirales</taxon>
        <taxon>Lachnospiraceae</taxon>
        <taxon>Eisenbergiella</taxon>
    </lineage>
</organism>
<dbReference type="PANTHER" id="PTHR43017:SF1">
    <property type="entry name" value="ACETYLTRANSFERASE YJL218W-RELATED"/>
    <property type="match status" value="1"/>
</dbReference>
<evidence type="ECO:0000259" key="6">
    <source>
        <dbReference type="SMART" id="SM01266"/>
    </source>
</evidence>
<reference evidence="7" key="2">
    <citation type="submission" date="2021-04" db="EMBL/GenBank/DDBJ databases">
        <authorList>
            <person name="Gilroy R."/>
        </authorList>
    </citation>
    <scope>NUCLEOTIDE SEQUENCE</scope>
    <source>
        <strain evidence="7">USAMLcec2-132</strain>
    </source>
</reference>
<dbReference type="InterPro" id="IPR001451">
    <property type="entry name" value="Hexapep"/>
</dbReference>
<evidence type="ECO:0000313" key="8">
    <source>
        <dbReference type="Proteomes" id="UP000823891"/>
    </source>
</evidence>
<dbReference type="AlphaFoldDB" id="A0A9D2SRR1"/>
<dbReference type="SMART" id="SM01266">
    <property type="entry name" value="Mac"/>
    <property type="match status" value="1"/>
</dbReference>
<evidence type="ECO:0000256" key="2">
    <source>
        <dbReference type="ARBA" id="ARBA00022679"/>
    </source>
</evidence>
<gene>
    <name evidence="7" type="ORF">H9761_19310</name>
</gene>
<dbReference type="InterPro" id="IPR039369">
    <property type="entry name" value="LacA-like"/>
</dbReference>
<evidence type="ECO:0000256" key="4">
    <source>
        <dbReference type="ARBA" id="ARBA00023315"/>
    </source>
</evidence>
<dbReference type="Gene3D" id="2.160.10.10">
    <property type="entry name" value="Hexapeptide repeat proteins"/>
    <property type="match status" value="1"/>
</dbReference>
<accession>A0A9D2SRR1</accession>
<proteinExistence type="inferred from homology"/>
<dbReference type="SUPFAM" id="SSF51161">
    <property type="entry name" value="Trimeric LpxA-like enzymes"/>
    <property type="match status" value="1"/>
</dbReference>
<reference evidence="7" key="1">
    <citation type="journal article" date="2021" name="PeerJ">
        <title>Extensive microbial diversity within the chicken gut microbiome revealed by metagenomics and culture.</title>
        <authorList>
            <person name="Gilroy R."/>
            <person name="Ravi A."/>
            <person name="Getino M."/>
            <person name="Pursley I."/>
            <person name="Horton D.L."/>
            <person name="Alikhan N.F."/>
            <person name="Baker D."/>
            <person name="Gharbi K."/>
            <person name="Hall N."/>
            <person name="Watson M."/>
            <person name="Adriaenssens E.M."/>
            <person name="Foster-Nyarko E."/>
            <person name="Jarju S."/>
            <person name="Secka A."/>
            <person name="Antonio M."/>
            <person name="Oren A."/>
            <person name="Chaudhuri R.R."/>
            <person name="La Ragione R."/>
            <person name="Hildebrand F."/>
            <person name="Pallen M.J."/>
        </authorList>
    </citation>
    <scope>NUCLEOTIDE SEQUENCE</scope>
    <source>
        <strain evidence="7">USAMLcec2-132</strain>
    </source>
</reference>
<sequence length="215" mass="24210">MDSREAKERMMEGRIYPPGDEEIMAEQVICMQKLWEYNQIQPKDMDKRFPKLQEMFAEIGEGCYIEPPLHSNFGGKHVHFGKNVYANYNLTMVDDSHIYVGDNTMIGPNVTIATAGHPIDPALRDVQAQFNMEVHIGRNVWIGGGCILLPGVAIGDNTVIGAGSIVTKDIPANVVAYGNPCRVVREIGEHDKKYYYRDRKVDVVVRNGQLEPMEE</sequence>
<comment type="caution">
    <text evidence="7">The sequence shown here is derived from an EMBL/GenBank/DDBJ whole genome shotgun (WGS) entry which is preliminary data.</text>
</comment>
<feature type="domain" description="Maltose/galactoside acetyltransferase" evidence="6">
    <location>
        <begin position="7"/>
        <end position="61"/>
    </location>
</feature>
<dbReference type="InterPro" id="IPR024688">
    <property type="entry name" value="Mac_dom"/>
</dbReference>
<comment type="similarity">
    <text evidence="1 5">Belongs to the transferase hexapeptide repeat family.</text>
</comment>
<evidence type="ECO:0000256" key="3">
    <source>
        <dbReference type="ARBA" id="ARBA00022737"/>
    </source>
</evidence>
<dbReference type="Proteomes" id="UP000823891">
    <property type="component" value="Unassembled WGS sequence"/>
</dbReference>
<evidence type="ECO:0000256" key="5">
    <source>
        <dbReference type="RuleBase" id="RU367021"/>
    </source>
</evidence>
<protein>
    <recommendedName>
        <fullName evidence="5">Acetyltransferase</fullName>
        <ecNumber evidence="5">2.3.1.-</ecNumber>
    </recommendedName>
</protein>
<evidence type="ECO:0000256" key="1">
    <source>
        <dbReference type="ARBA" id="ARBA00007274"/>
    </source>
</evidence>
<dbReference type="PANTHER" id="PTHR43017">
    <property type="entry name" value="GALACTOSIDE O-ACETYLTRANSFERASE"/>
    <property type="match status" value="1"/>
</dbReference>
<dbReference type="CDD" id="cd03357">
    <property type="entry name" value="LbH_MAT_GAT"/>
    <property type="match status" value="1"/>
</dbReference>
<dbReference type="EMBL" id="DWWS01000072">
    <property type="protein sequence ID" value="HJC25813.1"/>
    <property type="molecule type" value="Genomic_DNA"/>
</dbReference>
<evidence type="ECO:0000313" key="7">
    <source>
        <dbReference type="EMBL" id="HJC25813.1"/>
    </source>
</evidence>
<dbReference type="InterPro" id="IPR011004">
    <property type="entry name" value="Trimer_LpxA-like_sf"/>
</dbReference>
<keyword evidence="3" id="KW-0677">Repeat</keyword>
<keyword evidence="4 5" id="KW-0012">Acyltransferase</keyword>